<proteinExistence type="predicted"/>
<dbReference type="STRING" id="1127699.HMPREF9151_00858"/>
<comment type="caution">
    <text evidence="1">The sequence shown here is derived from an EMBL/GenBank/DDBJ whole genome shotgun (WGS) entry which is preliminary data.</text>
</comment>
<dbReference type="Proteomes" id="UP000010433">
    <property type="component" value="Unassembled WGS sequence"/>
</dbReference>
<reference evidence="1 2" key="1">
    <citation type="submission" date="2012-05" db="EMBL/GenBank/DDBJ databases">
        <authorList>
            <person name="Weinstock G."/>
            <person name="Sodergren E."/>
            <person name="Lobos E.A."/>
            <person name="Fulton L."/>
            <person name="Fulton R."/>
            <person name="Courtney L."/>
            <person name="Fronick C."/>
            <person name="O'Laughlin M."/>
            <person name="Godfrey J."/>
            <person name="Wilson R.M."/>
            <person name="Miner T."/>
            <person name="Farmer C."/>
            <person name="Delehaunty K."/>
            <person name="Cordes M."/>
            <person name="Minx P."/>
            <person name="Tomlinson C."/>
            <person name="Chen J."/>
            <person name="Wollam A."/>
            <person name="Pepin K.H."/>
            <person name="Bhonagiri V."/>
            <person name="Zhang X."/>
            <person name="Suruliraj S."/>
            <person name="Warren W."/>
            <person name="Mitreva M."/>
            <person name="Mardis E.R."/>
            <person name="Wilson R.K."/>
        </authorList>
    </citation>
    <scope>NUCLEOTIDE SEQUENCE [LARGE SCALE GENOMIC DNA]</scope>
    <source>
        <strain evidence="1 2">F0055</strain>
    </source>
</reference>
<keyword evidence="2" id="KW-1185">Reference proteome</keyword>
<evidence type="ECO:0000313" key="1">
    <source>
        <dbReference type="EMBL" id="EKY02051.1"/>
    </source>
</evidence>
<organism evidence="1 2">
    <name type="scientific">Hoylesella saccharolytica F0055</name>
    <dbReference type="NCBI Taxonomy" id="1127699"/>
    <lineage>
        <taxon>Bacteria</taxon>
        <taxon>Pseudomonadati</taxon>
        <taxon>Bacteroidota</taxon>
        <taxon>Bacteroidia</taxon>
        <taxon>Bacteroidales</taxon>
        <taxon>Prevotellaceae</taxon>
        <taxon>Hoylesella</taxon>
    </lineage>
</organism>
<dbReference type="HOGENOM" id="CLU_3028576_0_0_10"/>
<dbReference type="EMBL" id="AMEP01000060">
    <property type="protein sequence ID" value="EKY02051.1"/>
    <property type="molecule type" value="Genomic_DNA"/>
</dbReference>
<evidence type="ECO:0000313" key="2">
    <source>
        <dbReference type="Proteomes" id="UP000010433"/>
    </source>
</evidence>
<accession>L1NFE5</accession>
<dbReference type="AlphaFoldDB" id="L1NFE5"/>
<name>L1NFE5_9BACT</name>
<protein>
    <submittedName>
        <fullName evidence="1">Uncharacterized protein</fullName>
    </submittedName>
</protein>
<gene>
    <name evidence="1" type="ORF">HMPREF9151_00858</name>
</gene>
<sequence length="55" mass="6650">MAFRQKYKRTSSFPYSRKATLFLQEIRKSKYNVLCKYIFGNVKQLAEKLLHLCIF</sequence>